<dbReference type="EMBL" id="JASCXW010000033">
    <property type="protein sequence ID" value="MDI6453552.1"/>
    <property type="molecule type" value="Genomic_DNA"/>
</dbReference>
<keyword evidence="1" id="KW-0863">Zinc-finger</keyword>
<keyword evidence="4" id="KW-1185">Reference proteome</keyword>
<dbReference type="GO" id="GO:0008270">
    <property type="term" value="F:zinc ion binding"/>
    <property type="evidence" value="ECO:0007669"/>
    <property type="project" value="UniProtKB-KW"/>
</dbReference>
<evidence type="ECO:0000256" key="1">
    <source>
        <dbReference type="PROSITE-ProRule" id="PRU00325"/>
    </source>
</evidence>
<comment type="caution">
    <text evidence="3">The sequence shown here is derived from an EMBL/GenBank/DDBJ whole genome shotgun (WGS) entry which is preliminary data.</text>
</comment>
<dbReference type="PROSITE" id="PS50966">
    <property type="entry name" value="ZF_SWIM"/>
    <property type="match status" value="1"/>
</dbReference>
<keyword evidence="1" id="KW-0479">Metal-binding</keyword>
<feature type="domain" description="SWIM-type" evidence="2">
    <location>
        <begin position="51"/>
        <end position="90"/>
    </location>
</feature>
<evidence type="ECO:0000313" key="3">
    <source>
        <dbReference type="EMBL" id="MDI6453552.1"/>
    </source>
</evidence>
<proteinExistence type="predicted"/>
<sequence>MNKKFMIKDFEDYIPEHILSRAYDYYMSETIDNLHIEGDVVYATVLGNHTYDVNIQLDKTHRYVLSTSCTCPYDKGLYCKHIAAVLYQLLEEIPNENIEDLKPFLEGKSKEELIDILLSISHEYPMIASRFQHFDIEDEVEQMIDEYLCDYIEDGFIGYKDLPKAIKGFDAALRKAELASPIAQFQISFTIIKKWIDIYMETDDSSGYLSSIKNQALFYLNEASRQIEDPLLILENVRDMTKIMLENMGTDIDDIYIEWMNAIIPLSKHNEIKTILTDVIKVLLNHETDYQYFKYYKDDLMEIYYQILYLSSKEEADALMCENLDNRAMKLKYIEKALDEKKYDVIIKMCEENLIKSLGYEEEWHHWLVIAYQLNQQTDLALKHMRSLILKGDTTYYQAYKTSYDDESWRNETLNLLEILGREKYPRSIYEKIMIEEKMYHQLFVYIKKYSHKVFEFYRYLDNEYQKEIKSLMEQEIYEQFLKGSSKKHYLYRVSYLDTYKNAYGKEETQILVSNLKAHFKNRKALNEVLDLYVKKI</sequence>
<accession>A0AAW6UAW4</accession>
<reference evidence="3" key="1">
    <citation type="submission" date="2023-05" db="EMBL/GenBank/DDBJ databases">
        <title>Mariniplasma microaerophilum sp. nov., a novel anaerobic mollicute isolated from terrestrial mud volcano, Taman Peninsula, Russia.</title>
        <authorList>
            <person name="Khomyakova M.A."/>
            <person name="Merkel A.Y."/>
            <person name="Slobodkin A.I."/>
        </authorList>
    </citation>
    <scope>NUCLEOTIDE SEQUENCE</scope>
    <source>
        <strain evidence="3">M4Ah</strain>
    </source>
</reference>
<organism evidence="3 4">
    <name type="scientific">Peloplasma aerotolerans</name>
    <dbReference type="NCBI Taxonomy" id="3044389"/>
    <lineage>
        <taxon>Bacteria</taxon>
        <taxon>Bacillati</taxon>
        <taxon>Mycoplasmatota</taxon>
        <taxon>Mollicutes</taxon>
        <taxon>Acholeplasmatales</taxon>
        <taxon>Acholeplasmataceae</taxon>
        <taxon>Peloplasma</taxon>
    </lineage>
</organism>
<evidence type="ECO:0000313" key="4">
    <source>
        <dbReference type="Proteomes" id="UP001431532"/>
    </source>
</evidence>
<dbReference type="Pfam" id="PF04434">
    <property type="entry name" value="SWIM"/>
    <property type="match status" value="1"/>
</dbReference>
<protein>
    <submittedName>
        <fullName evidence="3">SWIM zinc finger family protein</fullName>
    </submittedName>
</protein>
<dbReference type="Proteomes" id="UP001431532">
    <property type="component" value="Unassembled WGS sequence"/>
</dbReference>
<gene>
    <name evidence="3" type="ORF">QJ521_08230</name>
</gene>
<evidence type="ECO:0000259" key="2">
    <source>
        <dbReference type="PROSITE" id="PS50966"/>
    </source>
</evidence>
<dbReference type="AlphaFoldDB" id="A0AAW6UAW4"/>
<dbReference type="RefSeq" id="WP_282839985.1">
    <property type="nucleotide sequence ID" value="NZ_JASCXW010000033.1"/>
</dbReference>
<keyword evidence="1" id="KW-0862">Zinc</keyword>
<dbReference type="InterPro" id="IPR007527">
    <property type="entry name" value="Znf_SWIM"/>
</dbReference>
<name>A0AAW6UAW4_9MOLU</name>